<keyword evidence="1" id="KW-1133">Transmembrane helix</keyword>
<proteinExistence type="predicted"/>
<feature type="transmembrane region" description="Helical" evidence="1">
    <location>
        <begin position="112"/>
        <end position="141"/>
    </location>
</feature>
<feature type="transmembrane region" description="Helical" evidence="1">
    <location>
        <begin position="24"/>
        <end position="44"/>
    </location>
</feature>
<protein>
    <submittedName>
        <fullName evidence="2">Uncharacterized protein</fullName>
    </submittedName>
</protein>
<name>A0ABR9PJB0_9BACT</name>
<organism evidence="2 3">
    <name type="scientific">Corallococcus soli</name>
    <dbReference type="NCBI Taxonomy" id="2710757"/>
    <lineage>
        <taxon>Bacteria</taxon>
        <taxon>Pseudomonadati</taxon>
        <taxon>Myxococcota</taxon>
        <taxon>Myxococcia</taxon>
        <taxon>Myxococcales</taxon>
        <taxon>Cystobacterineae</taxon>
        <taxon>Myxococcaceae</taxon>
        <taxon>Corallococcus</taxon>
    </lineage>
</organism>
<evidence type="ECO:0000313" key="2">
    <source>
        <dbReference type="EMBL" id="MBE4747954.1"/>
    </source>
</evidence>
<dbReference type="Proteomes" id="UP001516472">
    <property type="component" value="Unassembled WGS sequence"/>
</dbReference>
<gene>
    <name evidence="2" type="ORF">G4177_07155</name>
</gene>
<evidence type="ECO:0000256" key="1">
    <source>
        <dbReference type="SAM" id="Phobius"/>
    </source>
</evidence>
<dbReference type="EMBL" id="JAAIYO010000001">
    <property type="protein sequence ID" value="MBE4747954.1"/>
    <property type="molecule type" value="Genomic_DNA"/>
</dbReference>
<reference evidence="2 3" key="1">
    <citation type="submission" date="2020-02" db="EMBL/GenBank/DDBJ databases">
        <authorList>
            <person name="Babadi Z.K."/>
            <person name="Risdian C."/>
            <person name="Ebrahimipour G.H."/>
            <person name="Wink J."/>
        </authorList>
    </citation>
    <scope>NUCLEOTIDE SEQUENCE [LARGE SCALE GENOMIC DNA]</scope>
    <source>
        <strain evidence="2 3">ZKHCc1 1396</strain>
    </source>
</reference>
<keyword evidence="3" id="KW-1185">Reference proteome</keyword>
<accession>A0ABR9PJB0</accession>
<keyword evidence="1" id="KW-0472">Membrane</keyword>
<feature type="transmembrane region" description="Helical" evidence="1">
    <location>
        <begin position="82"/>
        <end position="100"/>
    </location>
</feature>
<sequence length="156" mass="16524">MDDTYGTPPTSDPGPSRAKAAQDLSVPSILMLVMAGLTLLYSLVSMASPANTEQLAPFLDNPDIPQQWKDAMTWMLSPMGRILLTVPGLVLNGVVAFGAWKMKNLQSYGWSLAAAIICCIPCCGPCSCLSLIPGIWSLIVLNRPDVKAAFSSAPGV</sequence>
<comment type="caution">
    <text evidence="2">The sequence shown here is derived from an EMBL/GenBank/DDBJ whole genome shotgun (WGS) entry which is preliminary data.</text>
</comment>
<keyword evidence="1" id="KW-0812">Transmembrane</keyword>
<evidence type="ECO:0000313" key="3">
    <source>
        <dbReference type="Proteomes" id="UP001516472"/>
    </source>
</evidence>